<comment type="subunit">
    <text evidence="9">Homodimer.</text>
</comment>
<comment type="cofactor">
    <cofactor evidence="9">
        <name>Mg(2+)</name>
        <dbReference type="ChEBI" id="CHEBI:18420"/>
    </cofactor>
    <cofactor evidence="9">
        <name>Mn(2+)</name>
        <dbReference type="ChEBI" id="CHEBI:29035"/>
    </cofactor>
    <text evidence="9">Mg(2+). Can also accept Mn(2+).</text>
</comment>
<keyword evidence="2 9" id="KW-0963">Cytoplasm</keyword>
<proteinExistence type="inferred from homology"/>
<dbReference type="Pfam" id="PF00871">
    <property type="entry name" value="Acetate_kinase"/>
    <property type="match status" value="1"/>
</dbReference>
<comment type="function">
    <text evidence="9">Catalyzes the formation of acetyl phosphate from acetate and ATP. Can also catalyze the reverse reaction.</text>
</comment>
<evidence type="ECO:0000256" key="10">
    <source>
        <dbReference type="RuleBase" id="RU003835"/>
    </source>
</evidence>
<evidence type="ECO:0000256" key="6">
    <source>
        <dbReference type="ARBA" id="ARBA00022777"/>
    </source>
</evidence>
<evidence type="ECO:0000256" key="7">
    <source>
        <dbReference type="ARBA" id="ARBA00022840"/>
    </source>
</evidence>
<dbReference type="InterPro" id="IPR043129">
    <property type="entry name" value="ATPase_NBD"/>
</dbReference>
<dbReference type="AlphaFoldDB" id="A0A838BTC1"/>
<evidence type="ECO:0000256" key="2">
    <source>
        <dbReference type="ARBA" id="ARBA00022490"/>
    </source>
</evidence>
<comment type="caution">
    <text evidence="11">The sequence shown here is derived from an EMBL/GenBank/DDBJ whole genome shotgun (WGS) entry which is preliminary data.</text>
</comment>
<dbReference type="PRINTS" id="PR00471">
    <property type="entry name" value="ACETATEKNASE"/>
</dbReference>
<comment type="similarity">
    <text evidence="1 9 10">Belongs to the acetokinase family.</text>
</comment>
<dbReference type="UniPathway" id="UPA00340">
    <property type="reaction ID" value="UER00458"/>
</dbReference>
<organism evidence="11 12">
    <name type="scientific">Microvirga mediterraneensis</name>
    <dbReference type="NCBI Taxonomy" id="2754695"/>
    <lineage>
        <taxon>Bacteria</taxon>
        <taxon>Pseudomonadati</taxon>
        <taxon>Pseudomonadota</taxon>
        <taxon>Alphaproteobacteria</taxon>
        <taxon>Hyphomicrobiales</taxon>
        <taxon>Methylobacteriaceae</taxon>
        <taxon>Microvirga</taxon>
    </lineage>
</organism>
<dbReference type="PANTHER" id="PTHR21060">
    <property type="entry name" value="ACETATE KINASE"/>
    <property type="match status" value="1"/>
</dbReference>
<comment type="pathway">
    <text evidence="9">Metabolic intermediate biosynthesis; acetyl-CoA biosynthesis; acetyl-CoA from acetate: step 1/2.</text>
</comment>
<keyword evidence="5 9" id="KW-0547">Nucleotide-binding</keyword>
<comment type="catalytic activity">
    <reaction evidence="9">
        <text>acetate + ATP = acetyl phosphate + ADP</text>
        <dbReference type="Rhea" id="RHEA:11352"/>
        <dbReference type="ChEBI" id="CHEBI:22191"/>
        <dbReference type="ChEBI" id="CHEBI:30089"/>
        <dbReference type="ChEBI" id="CHEBI:30616"/>
        <dbReference type="ChEBI" id="CHEBI:456216"/>
        <dbReference type="EC" id="2.7.2.1"/>
    </reaction>
</comment>
<dbReference type="NCBIfam" id="TIGR00016">
    <property type="entry name" value="ackA"/>
    <property type="match status" value="1"/>
</dbReference>
<dbReference type="InterPro" id="IPR004372">
    <property type="entry name" value="Ac/propionate_kinase"/>
</dbReference>
<dbReference type="EMBL" id="JACDXJ010000002">
    <property type="protein sequence ID" value="MBA1159084.1"/>
    <property type="molecule type" value="Genomic_DNA"/>
</dbReference>
<accession>A0A838BTC1</accession>
<dbReference type="RefSeq" id="WP_181054658.1">
    <property type="nucleotide sequence ID" value="NZ_JACDXJ010000002.1"/>
</dbReference>
<feature type="active site" description="Proton donor/acceptor" evidence="9">
    <location>
        <position position="148"/>
    </location>
</feature>
<dbReference type="PIRSF" id="PIRSF000722">
    <property type="entry name" value="Acetate_prop_kin"/>
    <property type="match status" value="1"/>
</dbReference>
<evidence type="ECO:0000313" key="11">
    <source>
        <dbReference type="EMBL" id="MBA1159084.1"/>
    </source>
</evidence>
<dbReference type="InterPro" id="IPR023865">
    <property type="entry name" value="Aliphatic_acid_kinase_CS"/>
</dbReference>
<gene>
    <name evidence="9" type="primary">ackA</name>
    <name evidence="11" type="ORF">H0S73_23620</name>
</gene>
<feature type="site" description="Transition state stabilizer" evidence="9">
    <location>
        <position position="239"/>
    </location>
</feature>
<keyword evidence="6 9" id="KW-0418">Kinase</keyword>
<evidence type="ECO:0000256" key="4">
    <source>
        <dbReference type="ARBA" id="ARBA00022723"/>
    </source>
</evidence>
<dbReference type="GO" id="GO:0000287">
    <property type="term" value="F:magnesium ion binding"/>
    <property type="evidence" value="ECO:0007669"/>
    <property type="project" value="UniProtKB-UniRule"/>
</dbReference>
<evidence type="ECO:0000313" key="12">
    <source>
        <dbReference type="Proteomes" id="UP000572984"/>
    </source>
</evidence>
<feature type="binding site" evidence="9">
    <location>
        <begin position="328"/>
        <end position="332"/>
    </location>
    <ligand>
        <name>ATP</name>
        <dbReference type="ChEBI" id="CHEBI:30616"/>
    </ligand>
</feature>
<feature type="binding site" evidence="9">
    <location>
        <position position="9"/>
    </location>
    <ligand>
        <name>Mg(2+)</name>
        <dbReference type="ChEBI" id="CHEBI:18420"/>
    </ligand>
</feature>
<keyword evidence="7 9" id="KW-0067">ATP-binding</keyword>
<comment type="subcellular location">
    <subcellularLocation>
        <location evidence="9">Cytoplasm</location>
    </subcellularLocation>
</comment>
<dbReference type="Gene3D" id="3.30.420.40">
    <property type="match status" value="2"/>
</dbReference>
<evidence type="ECO:0000256" key="9">
    <source>
        <dbReference type="HAMAP-Rule" id="MF_00020"/>
    </source>
</evidence>
<sequence>MSDLILVLNCGSSSIKFALFDGGRVRFNRMPLWNGKVNGITGPCPTFDETGIAPSPIALDPSAPYHEALTHIAKRVQARRGDHRIRAIAHRVVHGGSRYFQPTLVNAEVLADLRSFIPLAPLHQPFALEAIERLLEERPELPQVACFDTGFHHTLPRVEQMLPISWEAWERGIRRYGFHGLSYEYQSIALADRYGDRARGRTIVAHLGSGASLCGMRDLRSVATTMGFSALDGLMMGTRTGALDPGALLYLMEIEKIPLHDVGQLLYHKSGLLGLSGISSDPRVLLDREATEPRARDALALYVRRIVRELGAMTAALGGLDLLAFTAGVGEHNTILRERICQDLSFMGIELDPEANSSHGAVISTQQSSILIAVEPTNEEWIAALRANDLIGNPDVAGIGNPSQDA</sequence>
<dbReference type="GO" id="GO:0005524">
    <property type="term" value="F:ATP binding"/>
    <property type="evidence" value="ECO:0007669"/>
    <property type="project" value="UniProtKB-KW"/>
</dbReference>
<protein>
    <recommendedName>
        <fullName evidence="9">Acetate kinase</fullName>
        <ecNumber evidence="9">2.7.2.1</ecNumber>
    </recommendedName>
    <alternativeName>
        <fullName evidence="9">Acetokinase</fullName>
    </alternativeName>
</protein>
<evidence type="ECO:0000256" key="3">
    <source>
        <dbReference type="ARBA" id="ARBA00022679"/>
    </source>
</evidence>
<dbReference type="EC" id="2.7.2.1" evidence="9"/>
<dbReference type="HAMAP" id="MF_00020">
    <property type="entry name" value="Acetate_kinase"/>
    <property type="match status" value="1"/>
</dbReference>
<dbReference type="PANTHER" id="PTHR21060:SF21">
    <property type="entry name" value="ACETATE KINASE"/>
    <property type="match status" value="1"/>
</dbReference>
<evidence type="ECO:0000256" key="1">
    <source>
        <dbReference type="ARBA" id="ARBA00008748"/>
    </source>
</evidence>
<dbReference type="SUPFAM" id="SSF53067">
    <property type="entry name" value="Actin-like ATPase domain"/>
    <property type="match status" value="2"/>
</dbReference>
<feature type="site" description="Transition state stabilizer" evidence="9">
    <location>
        <position position="179"/>
    </location>
</feature>
<feature type="binding site" evidence="9">
    <location>
        <position position="16"/>
    </location>
    <ligand>
        <name>ATP</name>
        <dbReference type="ChEBI" id="CHEBI:30616"/>
    </ligand>
</feature>
<dbReference type="GO" id="GO:0006083">
    <property type="term" value="P:acetate metabolic process"/>
    <property type="evidence" value="ECO:0007669"/>
    <property type="project" value="TreeGrafter"/>
</dbReference>
<dbReference type="Proteomes" id="UP000572984">
    <property type="component" value="Unassembled WGS sequence"/>
</dbReference>
<keyword evidence="8 9" id="KW-0460">Magnesium</keyword>
<feature type="binding site" evidence="9">
    <location>
        <position position="91"/>
    </location>
    <ligand>
        <name>substrate</name>
    </ligand>
</feature>
<reference evidence="11 12" key="1">
    <citation type="submission" date="2020-07" db="EMBL/GenBank/DDBJ databases">
        <title>Draft genome and description of Microvirga mediterraneensis Marseille-Q2068 sp. nov.</title>
        <authorList>
            <person name="Boxberger M."/>
        </authorList>
    </citation>
    <scope>NUCLEOTIDE SEQUENCE [LARGE SCALE GENOMIC DNA]</scope>
    <source>
        <strain evidence="11 12">Marseille-Q2068</strain>
    </source>
</reference>
<keyword evidence="12" id="KW-1185">Reference proteome</keyword>
<dbReference type="GO" id="GO:0005829">
    <property type="term" value="C:cytosol"/>
    <property type="evidence" value="ECO:0007669"/>
    <property type="project" value="TreeGrafter"/>
</dbReference>
<dbReference type="GO" id="GO:0006085">
    <property type="term" value="P:acetyl-CoA biosynthetic process"/>
    <property type="evidence" value="ECO:0007669"/>
    <property type="project" value="UniProtKB-UniRule"/>
</dbReference>
<keyword evidence="3 9" id="KW-0808">Transferase</keyword>
<name>A0A838BTC1_9HYPH</name>
<dbReference type="PROSITE" id="PS01075">
    <property type="entry name" value="ACETATE_KINASE_1"/>
    <property type="match status" value="1"/>
</dbReference>
<keyword evidence="4 9" id="KW-0479">Metal-binding</keyword>
<feature type="binding site" evidence="9">
    <location>
        <position position="379"/>
    </location>
    <ligand>
        <name>Mg(2+)</name>
        <dbReference type="ChEBI" id="CHEBI:18420"/>
    </ligand>
</feature>
<feature type="binding site" evidence="9">
    <location>
        <begin position="206"/>
        <end position="210"/>
    </location>
    <ligand>
        <name>ATP</name>
        <dbReference type="ChEBI" id="CHEBI:30616"/>
    </ligand>
</feature>
<evidence type="ECO:0000256" key="5">
    <source>
        <dbReference type="ARBA" id="ARBA00022741"/>
    </source>
</evidence>
<dbReference type="InterPro" id="IPR000890">
    <property type="entry name" value="Aliphatic_acid_kin_short-chain"/>
</dbReference>
<feature type="binding site" evidence="9">
    <location>
        <begin position="281"/>
        <end position="283"/>
    </location>
    <ligand>
        <name>ATP</name>
        <dbReference type="ChEBI" id="CHEBI:30616"/>
    </ligand>
</feature>
<evidence type="ECO:0000256" key="8">
    <source>
        <dbReference type="ARBA" id="ARBA00022842"/>
    </source>
</evidence>
<dbReference type="GO" id="GO:0008776">
    <property type="term" value="F:acetate kinase activity"/>
    <property type="evidence" value="ECO:0007669"/>
    <property type="project" value="UniProtKB-UniRule"/>
</dbReference>